<dbReference type="PANTHER" id="PTHR30478:SF0">
    <property type="entry name" value="BETA SLIDING CLAMP"/>
    <property type="match status" value="1"/>
</dbReference>
<evidence type="ECO:0000313" key="9">
    <source>
        <dbReference type="EMBL" id="DAE28600.1"/>
    </source>
</evidence>
<protein>
    <submittedName>
        <fullName evidence="9">Uncharacterized protein</fullName>
    </submittedName>
</protein>
<evidence type="ECO:0000256" key="1">
    <source>
        <dbReference type="ARBA" id="ARBA00004496"/>
    </source>
</evidence>
<dbReference type="InterPro" id="IPR046938">
    <property type="entry name" value="DNA_clamp_sf"/>
</dbReference>
<keyword evidence="3" id="KW-0963">Cytoplasm</keyword>
<organism evidence="9">
    <name type="scientific">virus sp. ctmTa7</name>
    <dbReference type="NCBI Taxonomy" id="2828255"/>
    <lineage>
        <taxon>Viruses</taxon>
    </lineage>
</organism>
<dbReference type="EMBL" id="BK059091">
    <property type="protein sequence ID" value="DAE28600.1"/>
    <property type="molecule type" value="Genomic_DNA"/>
</dbReference>
<evidence type="ECO:0000256" key="5">
    <source>
        <dbReference type="ARBA" id="ARBA00022695"/>
    </source>
</evidence>
<accession>A0A8S5RB47</accession>
<keyword evidence="7" id="KW-0239">DNA-directed DNA polymerase</keyword>
<dbReference type="GO" id="GO:0003887">
    <property type="term" value="F:DNA-directed DNA polymerase activity"/>
    <property type="evidence" value="ECO:0007669"/>
    <property type="project" value="UniProtKB-KW"/>
</dbReference>
<dbReference type="InterPro" id="IPR001001">
    <property type="entry name" value="DNA_polIII_beta"/>
</dbReference>
<sequence length="393" mass="45609">MMKFTIYAKVLKEMIEKAATTIDKKSVLESLKRLYMQIDENETLRIWSSDLNHYVEIRNNSVYLTSPGIVGIDIDDIKIITKMTGEVTIEDVSTENERKINIICGKKTVSIPGYGNTDIFLPDMDDTEMKILGVKENWLLDTITKLSTFTSDDGRNKMLMVFNFNIKDKRVEALDGRMIGMRSLESQTVYTVSDNRFDTVKLHRMCVPVFKKLLGKKSEREVIISQDKKYVKVEGDDFTYIIRRIDGEYFNVESVLNISERFRYIANRENFLEVMKYNDDLIKTSKCDRDYVIMHTENNIMYSYINTGKYEALDELEVKENTMNDELYIAYNPKFLVDVFNIIDSDEPVCIGKDRVSPLIITGNEYSFLILPVSIGNKNYITNFTKRIRGEVA</sequence>
<comment type="similarity">
    <text evidence="2">Belongs to the beta sliding clamp family.</text>
</comment>
<evidence type="ECO:0000256" key="7">
    <source>
        <dbReference type="ARBA" id="ARBA00022932"/>
    </source>
</evidence>
<keyword evidence="5" id="KW-0548">Nucleotidyltransferase</keyword>
<evidence type="ECO:0000256" key="3">
    <source>
        <dbReference type="ARBA" id="ARBA00022490"/>
    </source>
</evidence>
<keyword evidence="4" id="KW-0808">Transferase</keyword>
<name>A0A8S5RB47_9VIRU</name>
<evidence type="ECO:0000256" key="6">
    <source>
        <dbReference type="ARBA" id="ARBA00022705"/>
    </source>
</evidence>
<dbReference type="GO" id="GO:0003677">
    <property type="term" value="F:DNA binding"/>
    <property type="evidence" value="ECO:0007669"/>
    <property type="project" value="UniProtKB-KW"/>
</dbReference>
<dbReference type="GO" id="GO:0006271">
    <property type="term" value="P:DNA strand elongation involved in DNA replication"/>
    <property type="evidence" value="ECO:0007669"/>
    <property type="project" value="TreeGrafter"/>
</dbReference>
<reference evidence="9" key="1">
    <citation type="journal article" date="2021" name="Proc. Natl. Acad. Sci. U.S.A.">
        <title>A Catalog of Tens of Thousands of Viruses from Human Metagenomes Reveals Hidden Associations with Chronic Diseases.</title>
        <authorList>
            <person name="Tisza M.J."/>
            <person name="Buck C.B."/>
        </authorList>
    </citation>
    <scope>NUCLEOTIDE SEQUENCE</scope>
    <source>
        <strain evidence="9">CtmTa7</strain>
    </source>
</reference>
<evidence type="ECO:0000256" key="4">
    <source>
        <dbReference type="ARBA" id="ARBA00022679"/>
    </source>
</evidence>
<comment type="subcellular location">
    <subcellularLocation>
        <location evidence="1">Cytoplasm</location>
    </subcellularLocation>
</comment>
<proteinExistence type="inferred from homology"/>
<evidence type="ECO:0000256" key="8">
    <source>
        <dbReference type="ARBA" id="ARBA00023125"/>
    </source>
</evidence>
<dbReference type="Gene3D" id="3.10.150.10">
    <property type="entry name" value="DNA Polymerase III, subunit A, domain 2"/>
    <property type="match status" value="1"/>
</dbReference>
<evidence type="ECO:0000256" key="2">
    <source>
        <dbReference type="ARBA" id="ARBA00010752"/>
    </source>
</evidence>
<dbReference type="Gene3D" id="3.70.10.10">
    <property type="match status" value="1"/>
</dbReference>
<keyword evidence="6" id="KW-0235">DNA replication</keyword>
<dbReference type="GO" id="GO:0009360">
    <property type="term" value="C:DNA polymerase III complex"/>
    <property type="evidence" value="ECO:0007669"/>
    <property type="project" value="InterPro"/>
</dbReference>
<dbReference type="PANTHER" id="PTHR30478">
    <property type="entry name" value="DNA POLYMERASE III SUBUNIT BETA"/>
    <property type="match status" value="1"/>
</dbReference>
<keyword evidence="8" id="KW-0238">DNA-binding</keyword>
<dbReference type="SUPFAM" id="SSF55979">
    <property type="entry name" value="DNA clamp"/>
    <property type="match status" value="2"/>
</dbReference>